<dbReference type="Gene3D" id="1.25.40.10">
    <property type="entry name" value="Tetratricopeptide repeat domain"/>
    <property type="match status" value="1"/>
</dbReference>
<dbReference type="InterPro" id="IPR011990">
    <property type="entry name" value="TPR-like_helical_dom_sf"/>
</dbReference>
<dbReference type="PANTHER" id="PTHR47926">
    <property type="entry name" value="PENTATRICOPEPTIDE REPEAT-CONTAINING PROTEIN"/>
    <property type="match status" value="1"/>
</dbReference>
<reference evidence="3" key="1">
    <citation type="journal article" date="2012" name="Nature">
        <title>The tomato genome sequence provides insights into fleshy fruit evolution.</title>
        <authorList>
            <consortium name="Tomato Genome Consortium"/>
        </authorList>
    </citation>
    <scope>NUCLEOTIDE SEQUENCE [LARGE SCALE GENOMIC DNA]</scope>
    <source>
        <strain evidence="3">cv. Heinz 1706</strain>
    </source>
</reference>
<dbReference type="GO" id="GO:0009451">
    <property type="term" value="P:RNA modification"/>
    <property type="evidence" value="ECO:0007669"/>
    <property type="project" value="InterPro"/>
</dbReference>
<evidence type="ECO:0008006" key="5">
    <source>
        <dbReference type="Google" id="ProtNLM"/>
    </source>
</evidence>
<dbReference type="Pfam" id="PF01535">
    <property type="entry name" value="PPR"/>
    <property type="match status" value="2"/>
</dbReference>
<accession>A0A3Q7GSN1</accession>
<evidence type="ECO:0000256" key="1">
    <source>
        <dbReference type="ARBA" id="ARBA00022737"/>
    </source>
</evidence>
<protein>
    <recommendedName>
        <fullName evidence="5">Pentatricopeptide repeat-containing protein</fullName>
    </recommendedName>
</protein>
<organism evidence="3">
    <name type="scientific">Solanum lycopersicum</name>
    <name type="common">Tomato</name>
    <name type="synonym">Lycopersicon esculentum</name>
    <dbReference type="NCBI Taxonomy" id="4081"/>
    <lineage>
        <taxon>Eukaryota</taxon>
        <taxon>Viridiplantae</taxon>
        <taxon>Streptophyta</taxon>
        <taxon>Embryophyta</taxon>
        <taxon>Tracheophyta</taxon>
        <taxon>Spermatophyta</taxon>
        <taxon>Magnoliopsida</taxon>
        <taxon>eudicotyledons</taxon>
        <taxon>Gunneridae</taxon>
        <taxon>Pentapetalae</taxon>
        <taxon>asterids</taxon>
        <taxon>lamiids</taxon>
        <taxon>Solanales</taxon>
        <taxon>Solanaceae</taxon>
        <taxon>Solanoideae</taxon>
        <taxon>Solaneae</taxon>
        <taxon>Solanum</taxon>
        <taxon>Solanum subgen. Lycopersicon</taxon>
    </lineage>
</organism>
<sequence length="104" mass="11610">MFKKGTSLIDFYSKGGDVGSVRRVFDDLLVKSTATWTAIIAACVNVGKSEISLQLLRNMLETDVVPDNYVVSSILGACSSLSILKEERKFIVMCLDGEQRWMLW</sequence>
<proteinExistence type="predicted"/>
<dbReference type="InParanoid" id="A0A3Q7GSN1"/>
<reference evidence="3" key="2">
    <citation type="submission" date="2019-01" db="UniProtKB">
        <authorList>
            <consortium name="EnsemblPlants"/>
        </authorList>
    </citation>
    <scope>IDENTIFICATION</scope>
    <source>
        <strain evidence="3">cv. Heinz 1706</strain>
    </source>
</reference>
<dbReference type="Gramene" id="Solyc04g016235.1.1">
    <property type="protein sequence ID" value="Solyc04g016235.1.1"/>
    <property type="gene ID" value="Solyc04g016235.1"/>
</dbReference>
<dbReference type="InterPro" id="IPR046960">
    <property type="entry name" value="PPR_At4g14850-like_plant"/>
</dbReference>
<dbReference type="STRING" id="4081.A0A3Q7GSN1"/>
<keyword evidence="4" id="KW-1185">Reference proteome</keyword>
<dbReference type="GO" id="GO:0003723">
    <property type="term" value="F:RNA binding"/>
    <property type="evidence" value="ECO:0007669"/>
    <property type="project" value="InterPro"/>
</dbReference>
<dbReference type="AlphaFoldDB" id="A0A3Q7GSN1"/>
<dbReference type="Proteomes" id="UP000004994">
    <property type="component" value="Chromosome 4"/>
</dbReference>
<feature type="repeat" description="PPR" evidence="2">
    <location>
        <begin position="32"/>
        <end position="66"/>
    </location>
</feature>
<dbReference type="InterPro" id="IPR002885">
    <property type="entry name" value="PPR_rpt"/>
</dbReference>
<dbReference type="PANTHER" id="PTHR47926:SF533">
    <property type="entry name" value="DYW DOMAIN-CONTAINING PROTEIN"/>
    <property type="match status" value="1"/>
</dbReference>
<dbReference type="EnsemblPlants" id="Solyc04g016235.1.1">
    <property type="protein sequence ID" value="Solyc04g016235.1.1"/>
    <property type="gene ID" value="Solyc04g016235.1"/>
</dbReference>
<dbReference type="PROSITE" id="PS51375">
    <property type="entry name" value="PPR"/>
    <property type="match status" value="1"/>
</dbReference>
<name>A0A3Q7GSN1_SOLLC</name>
<keyword evidence="1" id="KW-0677">Repeat</keyword>
<evidence type="ECO:0000313" key="4">
    <source>
        <dbReference type="Proteomes" id="UP000004994"/>
    </source>
</evidence>
<dbReference type="NCBIfam" id="TIGR00756">
    <property type="entry name" value="PPR"/>
    <property type="match status" value="1"/>
</dbReference>
<dbReference type="OMA" id="NEMRFRT"/>
<evidence type="ECO:0000256" key="2">
    <source>
        <dbReference type="PROSITE-ProRule" id="PRU00708"/>
    </source>
</evidence>
<evidence type="ECO:0000313" key="3">
    <source>
        <dbReference type="EnsemblPlants" id="Solyc04g016235.1.1"/>
    </source>
</evidence>